<feature type="compositionally biased region" description="Low complexity" evidence="1">
    <location>
        <begin position="58"/>
        <end position="72"/>
    </location>
</feature>
<sequence length="400" mass="44059">MPSTNKTLDITDEAEDDVKTTTDTSASQVASEPSTPFASNSIWGSFTGSFFEPQSPESATSDNSGDSSQSISKQPDTTASSLHESFSLIKQRSSTVGAKNKHTTKLSKSFDQAPPNKKSGGKHDASSGRKVSREETSEDVCVTNKDKIKNIEDDVTHKDKLKESENSPIESQDTVNTKEKGRLVESQDKVNTKEKGELARQDEHNVKTEEPIAGKSKKSNHQHSFDRKHVPDESSKLRSNVKTVDKDNQSSKDVENTSHSRDNISESSSKLGKLDSASSSRSEIKTGMNKKTHQETTRTDLSKSGSEKSKQTKTRSDETMEETSKSEDQIANLEDVMDNAMPTRKTSQLIETYKDRTNTPAADGEIKHKDKTNTPVTDEEIKHKDKTEKSPIIASIFTGL</sequence>
<feature type="compositionally biased region" description="Basic and acidic residues" evidence="1">
    <location>
        <begin position="176"/>
        <end position="212"/>
    </location>
</feature>
<name>A0A8D8ZIW3_9HEMI</name>
<feature type="compositionally biased region" description="Basic and acidic residues" evidence="1">
    <location>
        <begin position="144"/>
        <end position="165"/>
    </location>
</feature>
<organism evidence="2">
    <name type="scientific">Cacopsylla melanoneura</name>
    <dbReference type="NCBI Taxonomy" id="428564"/>
    <lineage>
        <taxon>Eukaryota</taxon>
        <taxon>Metazoa</taxon>
        <taxon>Ecdysozoa</taxon>
        <taxon>Arthropoda</taxon>
        <taxon>Hexapoda</taxon>
        <taxon>Insecta</taxon>
        <taxon>Pterygota</taxon>
        <taxon>Neoptera</taxon>
        <taxon>Paraneoptera</taxon>
        <taxon>Hemiptera</taxon>
        <taxon>Sternorrhyncha</taxon>
        <taxon>Psylloidea</taxon>
        <taxon>Psyllidae</taxon>
        <taxon>Psyllinae</taxon>
        <taxon>Cacopsylla</taxon>
    </lineage>
</organism>
<feature type="compositionally biased region" description="Basic and acidic residues" evidence="1">
    <location>
        <begin position="243"/>
        <end position="264"/>
    </location>
</feature>
<feature type="compositionally biased region" description="Basic and acidic residues" evidence="1">
    <location>
        <begin position="121"/>
        <end position="135"/>
    </location>
</feature>
<feature type="compositionally biased region" description="Polar residues" evidence="1">
    <location>
        <begin position="73"/>
        <end position="97"/>
    </location>
</feature>
<evidence type="ECO:0000256" key="1">
    <source>
        <dbReference type="SAM" id="MobiDB-lite"/>
    </source>
</evidence>
<dbReference type="EMBL" id="HBUF01511831">
    <property type="protein sequence ID" value="CAG6746841.1"/>
    <property type="molecule type" value="Transcribed_RNA"/>
</dbReference>
<dbReference type="AlphaFoldDB" id="A0A8D8ZIW3"/>
<accession>A0A8D8ZIW3</accession>
<feature type="compositionally biased region" description="Polar residues" evidence="1">
    <location>
        <begin position="166"/>
        <end position="175"/>
    </location>
</feature>
<feature type="compositionally biased region" description="Polar residues" evidence="1">
    <location>
        <begin position="265"/>
        <end position="281"/>
    </location>
</feature>
<evidence type="ECO:0000313" key="2">
    <source>
        <dbReference type="EMBL" id="CAG6746841.1"/>
    </source>
</evidence>
<proteinExistence type="predicted"/>
<feature type="region of interest" description="Disordered" evidence="1">
    <location>
        <begin position="1"/>
        <end position="387"/>
    </location>
</feature>
<feature type="compositionally biased region" description="Basic and acidic residues" evidence="1">
    <location>
        <begin position="223"/>
        <end position="236"/>
    </location>
</feature>
<reference evidence="2" key="1">
    <citation type="submission" date="2021-05" db="EMBL/GenBank/DDBJ databases">
        <authorList>
            <person name="Alioto T."/>
            <person name="Alioto T."/>
            <person name="Gomez Garrido J."/>
        </authorList>
    </citation>
    <scope>NUCLEOTIDE SEQUENCE</scope>
</reference>
<protein>
    <submittedName>
        <fullName evidence="2">Uncharacterized protein</fullName>
    </submittedName>
</protein>
<feature type="compositionally biased region" description="Basic and acidic residues" evidence="1">
    <location>
        <begin position="292"/>
        <end position="328"/>
    </location>
</feature>
<feature type="compositionally biased region" description="Polar residues" evidence="1">
    <location>
        <begin position="21"/>
        <end position="48"/>
    </location>
</feature>